<protein>
    <submittedName>
        <fullName evidence="3">OB-fold domain-containing protein</fullName>
    </submittedName>
</protein>
<evidence type="ECO:0000313" key="4">
    <source>
        <dbReference type="Proteomes" id="UP001519924"/>
    </source>
</evidence>
<dbReference type="InterPro" id="IPR002878">
    <property type="entry name" value="ChsH2_C"/>
</dbReference>
<name>A0ABS7F138_9PROT</name>
<feature type="domain" description="ChsH2 rubredoxin-like zinc ribbon" evidence="2">
    <location>
        <begin position="19"/>
        <end position="54"/>
    </location>
</feature>
<evidence type="ECO:0000259" key="1">
    <source>
        <dbReference type="Pfam" id="PF01796"/>
    </source>
</evidence>
<keyword evidence="4" id="KW-1185">Reference proteome</keyword>
<gene>
    <name evidence="3" type="ORF">K1J50_06005</name>
</gene>
<reference evidence="3 4" key="1">
    <citation type="submission" date="2021-08" db="EMBL/GenBank/DDBJ databases">
        <title>Caldovatus sediminis gen. nov., sp. nov., a moderately thermophilic bacterium isolated from a hot spring.</title>
        <authorList>
            <person name="Hu C.-J."/>
            <person name="Li W.-J."/>
            <person name="Xian W.-D."/>
        </authorList>
    </citation>
    <scope>NUCLEOTIDE SEQUENCE [LARGE SCALE GENOMIC DNA]</scope>
    <source>
        <strain evidence="3 4">SYSU G05006</strain>
    </source>
</reference>
<sequence>MAERKIPAPGINPETEPFWAAAREGRFLVKGCAACGKNHWYPRAICPFCFSDRTEWRPASGRGVIYSVSVMKRAPEPYAIAYVTLEEGPTMMTNIVDCDLDALRIGQPVRLVFKPTEGGGPPFPMFTPA</sequence>
<organism evidence="3 4">
    <name type="scientific">Caldovatus aquaticus</name>
    <dbReference type="NCBI Taxonomy" id="2865671"/>
    <lineage>
        <taxon>Bacteria</taxon>
        <taxon>Pseudomonadati</taxon>
        <taxon>Pseudomonadota</taxon>
        <taxon>Alphaproteobacteria</taxon>
        <taxon>Acetobacterales</taxon>
        <taxon>Roseomonadaceae</taxon>
        <taxon>Caldovatus</taxon>
    </lineage>
</organism>
<dbReference type="Proteomes" id="UP001519924">
    <property type="component" value="Unassembled WGS sequence"/>
</dbReference>
<dbReference type="InterPro" id="IPR022002">
    <property type="entry name" value="ChsH2_Znr"/>
</dbReference>
<dbReference type="InterPro" id="IPR012340">
    <property type="entry name" value="NA-bd_OB-fold"/>
</dbReference>
<dbReference type="Gene3D" id="6.10.30.10">
    <property type="match status" value="1"/>
</dbReference>
<dbReference type="PANTHER" id="PTHR34075:SF5">
    <property type="entry name" value="BLR3430 PROTEIN"/>
    <property type="match status" value="1"/>
</dbReference>
<dbReference type="RefSeq" id="WP_220116702.1">
    <property type="nucleotide sequence ID" value="NZ_JAHZUY010000010.1"/>
</dbReference>
<dbReference type="Pfam" id="PF12172">
    <property type="entry name" value="zf-ChsH2"/>
    <property type="match status" value="1"/>
</dbReference>
<feature type="domain" description="ChsH2 C-terminal OB-fold" evidence="1">
    <location>
        <begin position="56"/>
        <end position="114"/>
    </location>
</feature>
<accession>A0ABS7F138</accession>
<dbReference type="EMBL" id="JAHZUY010000010">
    <property type="protein sequence ID" value="MBW8269038.1"/>
    <property type="molecule type" value="Genomic_DNA"/>
</dbReference>
<dbReference type="InterPro" id="IPR052513">
    <property type="entry name" value="Thioester_dehydratase-like"/>
</dbReference>
<dbReference type="Pfam" id="PF01796">
    <property type="entry name" value="OB_ChsH2_C"/>
    <property type="match status" value="1"/>
</dbReference>
<dbReference type="SUPFAM" id="SSF50249">
    <property type="entry name" value="Nucleic acid-binding proteins"/>
    <property type="match status" value="1"/>
</dbReference>
<dbReference type="PANTHER" id="PTHR34075">
    <property type="entry name" value="BLR3430 PROTEIN"/>
    <property type="match status" value="1"/>
</dbReference>
<comment type="caution">
    <text evidence="3">The sequence shown here is derived from an EMBL/GenBank/DDBJ whole genome shotgun (WGS) entry which is preliminary data.</text>
</comment>
<evidence type="ECO:0000259" key="2">
    <source>
        <dbReference type="Pfam" id="PF12172"/>
    </source>
</evidence>
<evidence type="ECO:0000313" key="3">
    <source>
        <dbReference type="EMBL" id="MBW8269038.1"/>
    </source>
</evidence>
<proteinExistence type="predicted"/>